<dbReference type="Pfam" id="PF13465">
    <property type="entry name" value="zf-H2C2_2"/>
    <property type="match status" value="1"/>
</dbReference>
<dbReference type="Proteomes" id="UP001623349">
    <property type="component" value="Unassembled WGS sequence"/>
</dbReference>
<proteinExistence type="predicted"/>
<feature type="domain" description="C2H2-type" evidence="8">
    <location>
        <begin position="37"/>
        <end position="64"/>
    </location>
</feature>
<keyword evidence="2" id="KW-0479">Metal-binding</keyword>
<evidence type="ECO:0000256" key="4">
    <source>
        <dbReference type="ARBA" id="ARBA00022771"/>
    </source>
</evidence>
<dbReference type="InterPro" id="IPR036236">
    <property type="entry name" value="Znf_C2H2_sf"/>
</dbReference>
<reference evidence="9 10" key="1">
    <citation type="submission" date="2024-08" db="EMBL/GenBank/DDBJ databases">
        <title>The draft genome of Apodemus speciosus.</title>
        <authorList>
            <person name="Nabeshima K."/>
            <person name="Suzuki S."/>
            <person name="Onuma M."/>
        </authorList>
    </citation>
    <scope>NUCLEOTIDE SEQUENCE [LARGE SCALE GENOMIC DNA]</scope>
    <source>
        <strain evidence="9">IB14-021</strain>
    </source>
</reference>
<dbReference type="InterPro" id="IPR013087">
    <property type="entry name" value="Znf_C2H2_type"/>
</dbReference>
<dbReference type="SMART" id="SM00355">
    <property type="entry name" value="ZnF_C2H2"/>
    <property type="match status" value="2"/>
</dbReference>
<dbReference type="SUPFAM" id="SSF57667">
    <property type="entry name" value="beta-beta-alpha zinc fingers"/>
    <property type="match status" value="2"/>
</dbReference>
<keyword evidence="6" id="KW-0539">Nucleus</keyword>
<dbReference type="PROSITE" id="PS00028">
    <property type="entry name" value="ZINC_FINGER_C2H2_1"/>
    <property type="match status" value="2"/>
</dbReference>
<protein>
    <submittedName>
        <fullName evidence="9">Zinc finger protein 950</fullName>
    </submittedName>
</protein>
<dbReference type="Gene3D" id="3.30.160.60">
    <property type="entry name" value="Classic Zinc Finger"/>
    <property type="match status" value="2"/>
</dbReference>
<evidence type="ECO:0000256" key="5">
    <source>
        <dbReference type="ARBA" id="ARBA00022833"/>
    </source>
</evidence>
<name>A0ABQ0FW26_APOSI</name>
<keyword evidence="4 7" id="KW-0863">Zinc-finger</keyword>
<feature type="domain" description="C2H2-type" evidence="8">
    <location>
        <begin position="9"/>
        <end position="36"/>
    </location>
</feature>
<keyword evidence="5" id="KW-0862">Zinc</keyword>
<accession>A0ABQ0FW26</accession>
<evidence type="ECO:0000259" key="8">
    <source>
        <dbReference type="PROSITE" id="PS50157"/>
    </source>
</evidence>
<dbReference type="PROSITE" id="PS50157">
    <property type="entry name" value="ZINC_FINGER_C2H2_2"/>
    <property type="match status" value="2"/>
</dbReference>
<evidence type="ECO:0000313" key="10">
    <source>
        <dbReference type="Proteomes" id="UP001623349"/>
    </source>
</evidence>
<evidence type="ECO:0000256" key="7">
    <source>
        <dbReference type="PROSITE-ProRule" id="PRU00042"/>
    </source>
</evidence>
<sequence length="91" mass="10754">MTHTGEKPYECNQCGKAFARLSNLQRHKRTHTGEKPYECVQCGKAFSYHSHLQRHIRTHTRQKPYQCCKVHSQGRSLQILCTREKPTEYNH</sequence>
<dbReference type="PANTHER" id="PTHR23235:SF176">
    <property type="entry name" value="C2H2-TYPE DOMAIN-CONTAINING PROTEIN"/>
    <property type="match status" value="1"/>
</dbReference>
<evidence type="ECO:0000256" key="3">
    <source>
        <dbReference type="ARBA" id="ARBA00022737"/>
    </source>
</evidence>
<keyword evidence="3" id="KW-0677">Repeat</keyword>
<keyword evidence="10" id="KW-1185">Reference proteome</keyword>
<evidence type="ECO:0000256" key="1">
    <source>
        <dbReference type="ARBA" id="ARBA00004123"/>
    </source>
</evidence>
<dbReference type="PANTHER" id="PTHR23235">
    <property type="entry name" value="KRUEPPEL-LIKE TRANSCRIPTION FACTOR"/>
    <property type="match status" value="1"/>
</dbReference>
<dbReference type="EMBL" id="BAAFST010000537">
    <property type="protein sequence ID" value="GAB1303449.1"/>
    <property type="molecule type" value="Genomic_DNA"/>
</dbReference>
<organism evidence="9 10">
    <name type="scientific">Apodemus speciosus</name>
    <name type="common">Large Japanese field mouse</name>
    <dbReference type="NCBI Taxonomy" id="105296"/>
    <lineage>
        <taxon>Eukaryota</taxon>
        <taxon>Metazoa</taxon>
        <taxon>Chordata</taxon>
        <taxon>Craniata</taxon>
        <taxon>Vertebrata</taxon>
        <taxon>Euteleostomi</taxon>
        <taxon>Mammalia</taxon>
        <taxon>Eutheria</taxon>
        <taxon>Euarchontoglires</taxon>
        <taxon>Glires</taxon>
        <taxon>Rodentia</taxon>
        <taxon>Myomorpha</taxon>
        <taxon>Muroidea</taxon>
        <taxon>Muridae</taxon>
        <taxon>Murinae</taxon>
        <taxon>Apodemus</taxon>
    </lineage>
</organism>
<comment type="subcellular location">
    <subcellularLocation>
        <location evidence="1">Nucleus</location>
    </subcellularLocation>
</comment>
<dbReference type="PRINTS" id="PR00048">
    <property type="entry name" value="ZINCFINGER"/>
</dbReference>
<gene>
    <name evidence="9" type="ORF">APTSU1_001870300</name>
</gene>
<evidence type="ECO:0000256" key="2">
    <source>
        <dbReference type="ARBA" id="ARBA00022723"/>
    </source>
</evidence>
<comment type="caution">
    <text evidence="9">The sequence shown here is derived from an EMBL/GenBank/DDBJ whole genome shotgun (WGS) entry which is preliminary data.</text>
</comment>
<evidence type="ECO:0000256" key="6">
    <source>
        <dbReference type="ARBA" id="ARBA00023242"/>
    </source>
</evidence>
<evidence type="ECO:0000313" key="9">
    <source>
        <dbReference type="EMBL" id="GAB1303449.1"/>
    </source>
</evidence>